<dbReference type="InterPro" id="IPR043502">
    <property type="entry name" value="DNA/RNA_pol_sf"/>
</dbReference>
<comment type="caution">
    <text evidence="1">The sequence shown here is derived from an EMBL/GenBank/DDBJ whole genome shotgun (WGS) entry which is preliminary data.</text>
</comment>
<evidence type="ECO:0000313" key="1">
    <source>
        <dbReference type="EMBL" id="GJS80485.1"/>
    </source>
</evidence>
<keyword evidence="2" id="KW-1185">Reference proteome</keyword>
<dbReference type="SUPFAM" id="SSF56672">
    <property type="entry name" value="DNA/RNA polymerases"/>
    <property type="match status" value="1"/>
</dbReference>
<proteinExistence type="predicted"/>
<dbReference type="InterPro" id="IPR032567">
    <property type="entry name" value="RTL1-rel"/>
</dbReference>
<reference evidence="1" key="2">
    <citation type="submission" date="2022-01" db="EMBL/GenBank/DDBJ databases">
        <authorList>
            <person name="Yamashiro T."/>
            <person name="Shiraishi A."/>
            <person name="Satake H."/>
            <person name="Nakayama K."/>
        </authorList>
    </citation>
    <scope>NUCLEOTIDE SEQUENCE</scope>
</reference>
<organism evidence="1 2">
    <name type="scientific">Tanacetum coccineum</name>
    <dbReference type="NCBI Taxonomy" id="301880"/>
    <lineage>
        <taxon>Eukaryota</taxon>
        <taxon>Viridiplantae</taxon>
        <taxon>Streptophyta</taxon>
        <taxon>Embryophyta</taxon>
        <taxon>Tracheophyta</taxon>
        <taxon>Spermatophyta</taxon>
        <taxon>Magnoliopsida</taxon>
        <taxon>eudicotyledons</taxon>
        <taxon>Gunneridae</taxon>
        <taxon>Pentapetalae</taxon>
        <taxon>asterids</taxon>
        <taxon>campanulids</taxon>
        <taxon>Asterales</taxon>
        <taxon>Asteraceae</taxon>
        <taxon>Asteroideae</taxon>
        <taxon>Anthemideae</taxon>
        <taxon>Anthemidinae</taxon>
        <taxon>Tanacetum</taxon>
    </lineage>
</organism>
<dbReference type="Gene3D" id="3.10.10.10">
    <property type="entry name" value="HIV Type 1 Reverse Transcriptase, subunit A, domain 1"/>
    <property type="match status" value="1"/>
</dbReference>
<name>A0ABQ4YU25_9ASTR</name>
<sequence>MPVELGSFDAIISMDWLAKYQAVIVCAEKIKYMEKGFPIFLAHVTANEVKDKSVKKRLEGVPIVQDFPKVFPEDLPGLPPTRQVEFQIDLVPCVAPVARAPYRLAPSEMKELSEQLKELSDKGFIRPTP</sequence>
<evidence type="ECO:0000313" key="2">
    <source>
        <dbReference type="Proteomes" id="UP001151760"/>
    </source>
</evidence>
<dbReference type="Proteomes" id="UP001151760">
    <property type="component" value="Unassembled WGS sequence"/>
</dbReference>
<dbReference type="PANTHER" id="PTHR15503:SF45">
    <property type="entry name" value="RNA-DIRECTED DNA POLYMERASE HOMOLOG"/>
    <property type="match status" value="1"/>
</dbReference>
<dbReference type="Pfam" id="PF08284">
    <property type="entry name" value="RVP_2"/>
    <property type="match status" value="1"/>
</dbReference>
<accession>A0ABQ4YU25</accession>
<reference evidence="1" key="1">
    <citation type="journal article" date="2022" name="Int. J. Mol. Sci.">
        <title>Draft Genome of Tanacetum Coccineum: Genomic Comparison of Closely Related Tanacetum-Family Plants.</title>
        <authorList>
            <person name="Yamashiro T."/>
            <person name="Shiraishi A."/>
            <person name="Nakayama K."/>
            <person name="Satake H."/>
        </authorList>
    </citation>
    <scope>NUCLEOTIDE SEQUENCE</scope>
</reference>
<protein>
    <recommendedName>
        <fullName evidence="3">Reverse transcriptase domain-containing protein</fullName>
    </recommendedName>
</protein>
<dbReference type="PANTHER" id="PTHR15503">
    <property type="entry name" value="LDOC1 RELATED"/>
    <property type="match status" value="1"/>
</dbReference>
<dbReference type="EMBL" id="BQNB010010675">
    <property type="protein sequence ID" value="GJS80485.1"/>
    <property type="molecule type" value="Genomic_DNA"/>
</dbReference>
<evidence type="ECO:0008006" key="3">
    <source>
        <dbReference type="Google" id="ProtNLM"/>
    </source>
</evidence>
<gene>
    <name evidence="1" type="ORF">Tco_0730366</name>
</gene>